<name>A0AAV1D1E7_OLDCO</name>
<evidence type="ECO:0000313" key="8">
    <source>
        <dbReference type="Proteomes" id="UP001161247"/>
    </source>
</evidence>
<evidence type="ECO:0000259" key="6">
    <source>
        <dbReference type="PROSITE" id="PS50066"/>
    </source>
</evidence>
<dbReference type="Pfam" id="PF00319">
    <property type="entry name" value="SRF-TF"/>
    <property type="match status" value="1"/>
</dbReference>
<evidence type="ECO:0000256" key="1">
    <source>
        <dbReference type="ARBA" id="ARBA00004123"/>
    </source>
</evidence>
<dbReference type="Gene3D" id="3.40.1810.10">
    <property type="entry name" value="Transcription factor, MADS-box"/>
    <property type="match status" value="1"/>
</dbReference>
<dbReference type="AlphaFoldDB" id="A0AAV1D1E7"/>
<feature type="domain" description="MADS-box" evidence="6">
    <location>
        <begin position="1"/>
        <end position="48"/>
    </location>
</feature>
<dbReference type="GO" id="GO:0000987">
    <property type="term" value="F:cis-regulatory region sequence-specific DNA binding"/>
    <property type="evidence" value="ECO:0007669"/>
    <property type="project" value="InterPro"/>
</dbReference>
<dbReference type="SMART" id="SM00432">
    <property type="entry name" value="MADS"/>
    <property type="match status" value="1"/>
</dbReference>
<keyword evidence="3" id="KW-0238">DNA-binding</keyword>
<dbReference type="Proteomes" id="UP001161247">
    <property type="component" value="Chromosome 4"/>
</dbReference>
<dbReference type="PROSITE" id="PS50066">
    <property type="entry name" value="MADS_BOX_2"/>
    <property type="match status" value="1"/>
</dbReference>
<sequence>MGRAKLEMKLIDNEKSRHSTFKKRKEGLLRKMHEFTTLCDVDACIIMYPPKQQENSSEEEAAAQQAEIWPNNNPDEVSRLINIYRTNSNASQKFTLTDFYHCRKKKIRQELEKKCKKRMELVYPTQVGSTTQYSETQWRVLANNLGNKLDIVKRKIASIKEPLITTLHLQNKFLTLDGELYPQESKPQMIMTMIENNYNVSVTRSFMPRAKLGQRNSTDDDQLGVYTSSFVNSNDYHIPLPQLCYRDLHNHQMLNHTIPGSADCQVQYASFKQEILYAPPGENNYFHFSNNEHKG</sequence>
<dbReference type="CDD" id="cd00266">
    <property type="entry name" value="MADS_SRF_like"/>
    <property type="match status" value="1"/>
</dbReference>
<keyword evidence="4" id="KW-0804">Transcription</keyword>
<dbReference type="GO" id="GO:0045944">
    <property type="term" value="P:positive regulation of transcription by RNA polymerase II"/>
    <property type="evidence" value="ECO:0007669"/>
    <property type="project" value="InterPro"/>
</dbReference>
<dbReference type="EMBL" id="OX459121">
    <property type="protein sequence ID" value="CAI9101557.1"/>
    <property type="molecule type" value="Genomic_DNA"/>
</dbReference>
<dbReference type="InterPro" id="IPR002100">
    <property type="entry name" value="TF_MADSbox"/>
</dbReference>
<dbReference type="GO" id="GO:0000981">
    <property type="term" value="F:DNA-binding transcription factor activity, RNA polymerase II-specific"/>
    <property type="evidence" value="ECO:0007669"/>
    <property type="project" value="InterPro"/>
</dbReference>
<keyword evidence="5" id="KW-0539">Nucleus</keyword>
<dbReference type="PANTHER" id="PTHR48019">
    <property type="entry name" value="SERUM RESPONSE FACTOR HOMOLOG"/>
    <property type="match status" value="1"/>
</dbReference>
<gene>
    <name evidence="7" type="ORF">OLC1_LOCUS11123</name>
</gene>
<dbReference type="PRINTS" id="PR00404">
    <property type="entry name" value="MADSDOMAIN"/>
</dbReference>
<accession>A0AAV1D1E7</accession>
<organism evidence="7 8">
    <name type="scientific">Oldenlandia corymbosa var. corymbosa</name>
    <dbReference type="NCBI Taxonomy" id="529605"/>
    <lineage>
        <taxon>Eukaryota</taxon>
        <taxon>Viridiplantae</taxon>
        <taxon>Streptophyta</taxon>
        <taxon>Embryophyta</taxon>
        <taxon>Tracheophyta</taxon>
        <taxon>Spermatophyta</taxon>
        <taxon>Magnoliopsida</taxon>
        <taxon>eudicotyledons</taxon>
        <taxon>Gunneridae</taxon>
        <taxon>Pentapetalae</taxon>
        <taxon>asterids</taxon>
        <taxon>lamiids</taxon>
        <taxon>Gentianales</taxon>
        <taxon>Rubiaceae</taxon>
        <taxon>Rubioideae</taxon>
        <taxon>Spermacoceae</taxon>
        <taxon>Hedyotis-Oldenlandia complex</taxon>
        <taxon>Oldenlandia</taxon>
    </lineage>
</organism>
<dbReference type="GO" id="GO:0046983">
    <property type="term" value="F:protein dimerization activity"/>
    <property type="evidence" value="ECO:0007669"/>
    <property type="project" value="InterPro"/>
</dbReference>
<protein>
    <submittedName>
        <fullName evidence="7">OLC1v1038910C1</fullName>
    </submittedName>
</protein>
<evidence type="ECO:0000313" key="7">
    <source>
        <dbReference type="EMBL" id="CAI9101557.1"/>
    </source>
</evidence>
<reference evidence="7" key="1">
    <citation type="submission" date="2023-03" db="EMBL/GenBank/DDBJ databases">
        <authorList>
            <person name="Julca I."/>
        </authorList>
    </citation>
    <scope>NUCLEOTIDE SEQUENCE</scope>
</reference>
<proteinExistence type="predicted"/>
<dbReference type="InterPro" id="IPR050142">
    <property type="entry name" value="MADS-box/MEF2_TF"/>
</dbReference>
<comment type="subcellular location">
    <subcellularLocation>
        <location evidence="1">Nucleus</location>
    </subcellularLocation>
</comment>
<evidence type="ECO:0000256" key="2">
    <source>
        <dbReference type="ARBA" id="ARBA00023015"/>
    </source>
</evidence>
<dbReference type="GO" id="GO:0005634">
    <property type="term" value="C:nucleus"/>
    <property type="evidence" value="ECO:0007669"/>
    <property type="project" value="UniProtKB-SubCell"/>
</dbReference>
<evidence type="ECO:0000256" key="4">
    <source>
        <dbReference type="ARBA" id="ARBA00023163"/>
    </source>
</evidence>
<keyword evidence="8" id="KW-1185">Reference proteome</keyword>
<evidence type="ECO:0000256" key="3">
    <source>
        <dbReference type="ARBA" id="ARBA00023125"/>
    </source>
</evidence>
<keyword evidence="2" id="KW-0805">Transcription regulation</keyword>
<dbReference type="InterPro" id="IPR033897">
    <property type="entry name" value="SRF-like_MADS-box"/>
</dbReference>
<evidence type="ECO:0000256" key="5">
    <source>
        <dbReference type="ARBA" id="ARBA00023242"/>
    </source>
</evidence>
<dbReference type="SUPFAM" id="SSF55455">
    <property type="entry name" value="SRF-like"/>
    <property type="match status" value="1"/>
</dbReference>
<dbReference type="InterPro" id="IPR036879">
    <property type="entry name" value="TF_MADSbox_sf"/>
</dbReference>